<evidence type="ECO:0000256" key="4">
    <source>
        <dbReference type="ARBA" id="ARBA00022771"/>
    </source>
</evidence>
<dbReference type="Proteomes" id="UP001056384">
    <property type="component" value="Chromosome 2"/>
</dbReference>
<accession>A0A9Q9ANK9</accession>
<evidence type="ECO:0000256" key="2">
    <source>
        <dbReference type="ARBA" id="ARBA00022723"/>
    </source>
</evidence>
<dbReference type="InterPro" id="IPR036236">
    <property type="entry name" value="Znf_C2H2_sf"/>
</dbReference>
<proteinExistence type="predicted"/>
<dbReference type="InterPro" id="IPR050527">
    <property type="entry name" value="Snail/Krueppel_Znf"/>
</dbReference>
<evidence type="ECO:0000256" key="7">
    <source>
        <dbReference type="PROSITE-ProRule" id="PRU00042"/>
    </source>
</evidence>
<dbReference type="InterPro" id="IPR013087">
    <property type="entry name" value="Znf_C2H2_type"/>
</dbReference>
<gene>
    <name evidence="9" type="ORF">Slin15195_G026060</name>
</gene>
<evidence type="ECO:0000256" key="1">
    <source>
        <dbReference type="ARBA" id="ARBA00004123"/>
    </source>
</evidence>
<sequence length="391" mass="44585">MARNIPGMLLEGLESLLGDFQDVDRRVIDTTRIEDLSVNEDAAEILHASDDPSAVLELASKRAHRVDCRDCGKWFKERKTLCRHQRTVHKARNFSYFHCDRHFKRQDILIRHMQSQHEAKDTRTNCGFCGKKVRPRSLATHIKHCPKQPTDLYTDWLQAAHAESPATVVAQNDAHLYLPPHLAEPPDPIMIGVSLFVQFEPWGEYHRWLKNHITPDPDMYTKSLPHEVRKLRSLLDRQLAEVLPQNYIDGDSSLPDVLAIFCVFVGQTQGWDPAMRYCKALVKLAIMQIVAFGPEPQEFLQPSAAAVEVFTTILLRNVPARVASTCQIFMVQMLTLLRLAAVNTAWLAFGHPEAPIIESAEQWHYRWRPRLREIADSACTVPKGVPSRIVA</sequence>
<keyword evidence="3" id="KW-0677">Repeat</keyword>
<dbReference type="Gene3D" id="3.30.160.60">
    <property type="entry name" value="Classic Zinc Finger"/>
    <property type="match status" value="1"/>
</dbReference>
<dbReference type="SUPFAM" id="SSF57667">
    <property type="entry name" value="beta-beta-alpha zinc fingers"/>
    <property type="match status" value="1"/>
</dbReference>
<dbReference type="GO" id="GO:0000981">
    <property type="term" value="F:DNA-binding transcription factor activity, RNA polymerase II-specific"/>
    <property type="evidence" value="ECO:0007669"/>
    <property type="project" value="TreeGrafter"/>
</dbReference>
<protein>
    <submittedName>
        <fullName evidence="9">Zinc finger C2H2-type</fullName>
    </submittedName>
</protein>
<dbReference type="EMBL" id="CP099419">
    <property type="protein sequence ID" value="USW49287.1"/>
    <property type="molecule type" value="Genomic_DNA"/>
</dbReference>
<organism evidence="9 10">
    <name type="scientific">Septoria linicola</name>
    <dbReference type="NCBI Taxonomy" id="215465"/>
    <lineage>
        <taxon>Eukaryota</taxon>
        <taxon>Fungi</taxon>
        <taxon>Dikarya</taxon>
        <taxon>Ascomycota</taxon>
        <taxon>Pezizomycotina</taxon>
        <taxon>Dothideomycetes</taxon>
        <taxon>Dothideomycetidae</taxon>
        <taxon>Mycosphaerellales</taxon>
        <taxon>Mycosphaerellaceae</taxon>
        <taxon>Septoria</taxon>
    </lineage>
</organism>
<reference evidence="9" key="1">
    <citation type="submission" date="2022-06" db="EMBL/GenBank/DDBJ databases">
        <title>Complete genome sequences of two strains of the flax pathogen Septoria linicola.</title>
        <authorList>
            <person name="Lapalu N."/>
            <person name="Simon A."/>
            <person name="Demenou B."/>
            <person name="Paumier D."/>
            <person name="Guillot M.-P."/>
            <person name="Gout L."/>
            <person name="Valade R."/>
        </authorList>
    </citation>
    <scope>NUCLEOTIDE SEQUENCE</scope>
    <source>
        <strain evidence="9">SE15195</strain>
    </source>
</reference>
<name>A0A9Q9ANK9_9PEZI</name>
<comment type="subcellular location">
    <subcellularLocation>
        <location evidence="1">Nucleus</location>
    </subcellularLocation>
</comment>
<dbReference type="SMART" id="SM00355">
    <property type="entry name" value="ZnF_C2H2"/>
    <property type="match status" value="3"/>
</dbReference>
<keyword evidence="2" id="KW-0479">Metal-binding</keyword>
<keyword evidence="4 7" id="KW-0863">Zinc-finger</keyword>
<dbReference type="PROSITE" id="PS00028">
    <property type="entry name" value="ZINC_FINGER_C2H2_1"/>
    <property type="match status" value="1"/>
</dbReference>
<feature type="domain" description="C2H2-type" evidence="8">
    <location>
        <begin position="66"/>
        <end position="94"/>
    </location>
</feature>
<evidence type="ECO:0000256" key="5">
    <source>
        <dbReference type="ARBA" id="ARBA00022833"/>
    </source>
</evidence>
<dbReference type="GO" id="GO:0000978">
    <property type="term" value="F:RNA polymerase II cis-regulatory region sequence-specific DNA binding"/>
    <property type="evidence" value="ECO:0007669"/>
    <property type="project" value="TreeGrafter"/>
</dbReference>
<dbReference type="GO" id="GO:0008270">
    <property type="term" value="F:zinc ion binding"/>
    <property type="evidence" value="ECO:0007669"/>
    <property type="project" value="UniProtKB-KW"/>
</dbReference>
<keyword evidence="6" id="KW-0539">Nucleus</keyword>
<evidence type="ECO:0000256" key="6">
    <source>
        <dbReference type="ARBA" id="ARBA00023242"/>
    </source>
</evidence>
<evidence type="ECO:0000313" key="9">
    <source>
        <dbReference type="EMBL" id="USW49287.1"/>
    </source>
</evidence>
<dbReference type="PROSITE" id="PS50157">
    <property type="entry name" value="ZINC_FINGER_C2H2_2"/>
    <property type="match status" value="1"/>
</dbReference>
<evidence type="ECO:0000256" key="3">
    <source>
        <dbReference type="ARBA" id="ARBA00022737"/>
    </source>
</evidence>
<evidence type="ECO:0000313" key="10">
    <source>
        <dbReference type="Proteomes" id="UP001056384"/>
    </source>
</evidence>
<dbReference type="GO" id="GO:0005634">
    <property type="term" value="C:nucleus"/>
    <property type="evidence" value="ECO:0007669"/>
    <property type="project" value="UniProtKB-SubCell"/>
</dbReference>
<keyword evidence="10" id="KW-1185">Reference proteome</keyword>
<dbReference type="AlphaFoldDB" id="A0A9Q9ANK9"/>
<keyword evidence="5" id="KW-0862">Zinc</keyword>
<dbReference type="PANTHER" id="PTHR24388">
    <property type="entry name" value="ZINC FINGER PROTEIN"/>
    <property type="match status" value="1"/>
</dbReference>
<evidence type="ECO:0000259" key="8">
    <source>
        <dbReference type="PROSITE" id="PS50157"/>
    </source>
</evidence>
<dbReference type="PANTHER" id="PTHR24388:SF54">
    <property type="entry name" value="PROTEIN ESCARGOT"/>
    <property type="match status" value="1"/>
</dbReference>